<dbReference type="EMBL" id="MU839031">
    <property type="protein sequence ID" value="KAK1762978.1"/>
    <property type="molecule type" value="Genomic_DNA"/>
</dbReference>
<comment type="caution">
    <text evidence="3">The sequence shown here is derived from an EMBL/GenBank/DDBJ whole genome shotgun (WGS) entry which is preliminary data.</text>
</comment>
<protein>
    <submittedName>
        <fullName evidence="3">FAD/NAD(P)-binding domain-containing protein</fullName>
    </submittedName>
</protein>
<dbReference type="Pfam" id="PF07992">
    <property type="entry name" value="Pyr_redox_2"/>
    <property type="match status" value="1"/>
</dbReference>
<dbReference type="GeneID" id="85314447"/>
<name>A0AAJ0BT85_9PEZI</name>
<dbReference type="PRINTS" id="PR00411">
    <property type="entry name" value="PNDRDTASEI"/>
</dbReference>
<dbReference type="InterPro" id="IPR023753">
    <property type="entry name" value="FAD/NAD-binding_dom"/>
</dbReference>
<dbReference type="Proteomes" id="UP001244011">
    <property type="component" value="Unassembled WGS sequence"/>
</dbReference>
<feature type="domain" description="FAD/NAD(P)-binding" evidence="2">
    <location>
        <begin position="44"/>
        <end position="351"/>
    </location>
</feature>
<gene>
    <name evidence="3" type="ORF">QBC33DRAFT_581310</name>
</gene>
<reference evidence="3" key="1">
    <citation type="submission" date="2023-06" db="EMBL/GenBank/DDBJ databases">
        <title>Genome-scale phylogeny and comparative genomics of the fungal order Sordariales.</title>
        <authorList>
            <consortium name="Lawrence Berkeley National Laboratory"/>
            <person name="Hensen N."/>
            <person name="Bonometti L."/>
            <person name="Westerberg I."/>
            <person name="Brannstrom I.O."/>
            <person name="Guillou S."/>
            <person name="Cros-Aarteil S."/>
            <person name="Calhoun S."/>
            <person name="Haridas S."/>
            <person name="Kuo A."/>
            <person name="Mondo S."/>
            <person name="Pangilinan J."/>
            <person name="Riley R."/>
            <person name="Labutti K."/>
            <person name="Andreopoulos B."/>
            <person name="Lipzen A."/>
            <person name="Chen C."/>
            <person name="Yanf M."/>
            <person name="Daum C."/>
            <person name="Ng V."/>
            <person name="Clum A."/>
            <person name="Steindorff A."/>
            <person name="Ohm R."/>
            <person name="Martin F."/>
            <person name="Silar P."/>
            <person name="Natvig D."/>
            <person name="Lalanne C."/>
            <person name="Gautier V."/>
            <person name="Ament-Velasquez S.L."/>
            <person name="Kruys A."/>
            <person name="Hutchinson M.I."/>
            <person name="Powell A.J."/>
            <person name="Barry K."/>
            <person name="Miller A.N."/>
            <person name="Grigoriev I.V."/>
            <person name="Debuchy R."/>
            <person name="Gladieux P."/>
            <person name="Thoren M.H."/>
            <person name="Johannesson H."/>
        </authorList>
    </citation>
    <scope>NUCLEOTIDE SEQUENCE</scope>
    <source>
        <strain evidence="3">8032-3</strain>
    </source>
</reference>
<evidence type="ECO:0000313" key="3">
    <source>
        <dbReference type="EMBL" id="KAK1762978.1"/>
    </source>
</evidence>
<dbReference type="PANTHER" id="PTHR43735:SF5">
    <property type="entry name" value="FAD_NAD(P)-BINDING DOMAIN-CONTAINING PROTEIN"/>
    <property type="match status" value="1"/>
</dbReference>
<keyword evidence="4" id="KW-1185">Reference proteome</keyword>
<dbReference type="RefSeq" id="XP_060279191.1">
    <property type="nucleotide sequence ID" value="XM_060431260.1"/>
</dbReference>
<dbReference type="GO" id="GO:0050660">
    <property type="term" value="F:flavin adenine dinucleotide binding"/>
    <property type="evidence" value="ECO:0007669"/>
    <property type="project" value="TreeGrafter"/>
</dbReference>
<dbReference type="Gene3D" id="3.50.50.100">
    <property type="match status" value="1"/>
</dbReference>
<dbReference type="PRINTS" id="PR00368">
    <property type="entry name" value="FADPNR"/>
</dbReference>
<evidence type="ECO:0000313" key="4">
    <source>
        <dbReference type="Proteomes" id="UP001244011"/>
    </source>
</evidence>
<dbReference type="SUPFAM" id="SSF51905">
    <property type="entry name" value="FAD/NAD(P)-binding domain"/>
    <property type="match status" value="1"/>
</dbReference>
<dbReference type="GO" id="GO:0005737">
    <property type="term" value="C:cytoplasm"/>
    <property type="evidence" value="ECO:0007669"/>
    <property type="project" value="TreeGrafter"/>
</dbReference>
<dbReference type="InterPro" id="IPR036188">
    <property type="entry name" value="FAD/NAD-bd_sf"/>
</dbReference>
<evidence type="ECO:0000259" key="2">
    <source>
        <dbReference type="Pfam" id="PF07992"/>
    </source>
</evidence>
<accession>A0AAJ0BT85</accession>
<organism evidence="3 4">
    <name type="scientific">Phialemonium atrogriseum</name>
    <dbReference type="NCBI Taxonomy" id="1093897"/>
    <lineage>
        <taxon>Eukaryota</taxon>
        <taxon>Fungi</taxon>
        <taxon>Dikarya</taxon>
        <taxon>Ascomycota</taxon>
        <taxon>Pezizomycotina</taxon>
        <taxon>Sordariomycetes</taxon>
        <taxon>Sordariomycetidae</taxon>
        <taxon>Cephalothecales</taxon>
        <taxon>Cephalothecaceae</taxon>
        <taxon>Phialemonium</taxon>
    </lineage>
</organism>
<proteinExistence type="predicted"/>
<dbReference type="AlphaFoldDB" id="A0AAJ0BT85"/>
<sequence>MFLDVLRLITTSLPFFSVALRLLVQKLQALVHRHTYKAVSQPRDVVVVGGSFAGLQLVRRLSETLPRGYRAVLVEPNSHINFVFNFPRYSVATGHEAKAFIPHDGLARSAPDGVYLRIRDAADGISVPASDAGGNKNNPLLLHLTSGRTLPYAYLVLATGAAQPFPARVRSTDKQGACAELRAMQARVAAAPSVAVVGAGAVGVEIATDVKAFYPAKRVVLVHSRDRLLPRFGPRLHAHVLAALGRMGVEVVLGERPVVVGDGGDGPARLRFEDGREEEFGLVIPCTGQRPNSDIISEFSPDAISKETRCILVKPTLQVAASRAEHGNIFALGDVAETGGPKMARAGFMQAEVVCSNILSMINGEEPAETYRPIAMEGAIKLTLGKTDWVVYLQKDDGTEILVSGKGGKEDLGIRGFWRQFGVEFKDGSD</sequence>
<feature type="chain" id="PRO_5042460844" evidence="1">
    <location>
        <begin position="30"/>
        <end position="430"/>
    </location>
</feature>
<keyword evidence="1" id="KW-0732">Signal</keyword>
<dbReference type="GO" id="GO:0004174">
    <property type="term" value="F:electron-transferring-flavoprotein dehydrogenase activity"/>
    <property type="evidence" value="ECO:0007669"/>
    <property type="project" value="TreeGrafter"/>
</dbReference>
<evidence type="ECO:0000256" key="1">
    <source>
        <dbReference type="SAM" id="SignalP"/>
    </source>
</evidence>
<dbReference type="PANTHER" id="PTHR43735">
    <property type="entry name" value="APOPTOSIS-INDUCING FACTOR 1"/>
    <property type="match status" value="1"/>
</dbReference>
<feature type="signal peptide" evidence="1">
    <location>
        <begin position="1"/>
        <end position="29"/>
    </location>
</feature>